<dbReference type="Proteomes" id="UP000826651">
    <property type="component" value="Unassembled WGS sequence"/>
</dbReference>
<proteinExistence type="inferred from homology"/>
<dbReference type="Gene3D" id="2.60.120.260">
    <property type="entry name" value="Galactose-binding domain-like"/>
    <property type="match status" value="1"/>
</dbReference>
<keyword evidence="2" id="KW-0378">Hydrolase</keyword>
<dbReference type="RefSeq" id="WP_223403591.1">
    <property type="nucleotide sequence ID" value="NZ_JAGSHT010000005.1"/>
</dbReference>
<evidence type="ECO:0000313" key="7">
    <source>
        <dbReference type="EMBL" id="MBZ2195545.1"/>
    </source>
</evidence>
<dbReference type="Pfam" id="PF00703">
    <property type="entry name" value="Glyco_hydro_2"/>
    <property type="match status" value="1"/>
</dbReference>
<dbReference type="EMBL" id="JAGSHT010000005">
    <property type="protein sequence ID" value="MBZ2195545.1"/>
    <property type="molecule type" value="Genomic_DNA"/>
</dbReference>
<comment type="caution">
    <text evidence="7">The sequence shown here is derived from an EMBL/GenBank/DDBJ whole genome shotgun (WGS) entry which is preliminary data.</text>
</comment>
<keyword evidence="8" id="KW-1185">Reference proteome</keyword>
<feature type="domain" description="Glycoside hydrolase family 2 immunoglobulin-like beta-sandwich" evidence="4">
    <location>
        <begin position="180"/>
        <end position="288"/>
    </location>
</feature>
<accession>A0ABS7S5J0</accession>
<dbReference type="InterPro" id="IPR023232">
    <property type="entry name" value="Glyco_hydro_2_AS"/>
</dbReference>
<gene>
    <name evidence="7" type="ORF">KCQ71_05230</name>
</gene>
<evidence type="ECO:0000259" key="6">
    <source>
        <dbReference type="Pfam" id="PF02837"/>
    </source>
</evidence>
<dbReference type="InterPro" id="IPR013783">
    <property type="entry name" value="Ig-like_fold"/>
</dbReference>
<feature type="domain" description="Glycosyl hydrolases family 2 sugar binding" evidence="6">
    <location>
        <begin position="55"/>
        <end position="177"/>
    </location>
</feature>
<sequence length="635" mass="69977">MEPAATSACPTTQELGGAWSLAMDPDDAGRASGWATSPDRAARSAPVPGAIQQVFPDQHGIAWYWHRFVAEVSADPDRQLFLEFEFVDYRADVWLNGTPLGTHDGGELPFHFEVTHLVKRAEENLVAVRVVNPSDEPVDGLVIGEIPHRNKVPRGVRSGWQYNYGGIFRPVRLTSVPRLRITDLVASPRWPSGDLPVTVTVCNDTGVSRTGTLTVLVSHGAGGEPVTEATAEGEFRPGESEHRLALSVTAPRSWSPEDPTLYRLDATVRAGDVPDASEHRLSVRCGFRDFRVERGFFRLNGRRVLVRSTHSGNQFPAGAITPQDPDLMRRDFVLAKAAGFNMVRFIAGLPFQEQLDFCDEIGLMVYDECAAAWCLEDSPRMAERFDAATLGMVRRDRNHPSVVIWGLLNETRDGAVCRHAADLLSRLREVDDDRLVLLGSGRWDAQLDTGSVSNPGSREWQFEWGAEEPGVPPAGGLIPDAHARGLPGGYVEGMGDVHLYPVEPRTAAESERIRTIGAGTKPVFVSEFGVGSLLDVWTLTRRYEQEGWPEDLPDGAFFRGLAERLESDWERLGLAGIHATPEEFFRDSHLKQSRQRAHSFSELRANPNLCGYSLTGMLDHGEAERGAADSHDDPP</sequence>
<name>A0ABS7S5J0_9MICO</name>
<evidence type="ECO:0000256" key="3">
    <source>
        <dbReference type="ARBA" id="ARBA00023295"/>
    </source>
</evidence>
<dbReference type="InterPro" id="IPR008979">
    <property type="entry name" value="Galactose-bd-like_sf"/>
</dbReference>
<dbReference type="Gene3D" id="3.20.20.80">
    <property type="entry name" value="Glycosidases"/>
    <property type="match status" value="1"/>
</dbReference>
<comment type="similarity">
    <text evidence="1">Belongs to the glycosyl hydrolase 2 family.</text>
</comment>
<dbReference type="InterPro" id="IPR006101">
    <property type="entry name" value="Glyco_hydro_2"/>
</dbReference>
<dbReference type="InterPro" id="IPR006103">
    <property type="entry name" value="Glyco_hydro_2_cat"/>
</dbReference>
<dbReference type="PRINTS" id="PR00132">
    <property type="entry name" value="GLHYDRLASE2"/>
</dbReference>
<organism evidence="7 8">
    <name type="scientific">Occultella gossypii</name>
    <dbReference type="NCBI Taxonomy" id="2800820"/>
    <lineage>
        <taxon>Bacteria</taxon>
        <taxon>Bacillati</taxon>
        <taxon>Actinomycetota</taxon>
        <taxon>Actinomycetes</taxon>
        <taxon>Micrococcales</taxon>
        <taxon>Ruaniaceae</taxon>
        <taxon>Occultella</taxon>
    </lineage>
</organism>
<dbReference type="InterPro" id="IPR051913">
    <property type="entry name" value="GH2_Domain-Containing"/>
</dbReference>
<dbReference type="PROSITE" id="PS00608">
    <property type="entry name" value="GLYCOSYL_HYDROL_F2_2"/>
    <property type="match status" value="1"/>
</dbReference>
<dbReference type="Gene3D" id="2.60.40.10">
    <property type="entry name" value="Immunoglobulins"/>
    <property type="match status" value="1"/>
</dbReference>
<dbReference type="Pfam" id="PF02837">
    <property type="entry name" value="Glyco_hydro_2_N"/>
    <property type="match status" value="1"/>
</dbReference>
<dbReference type="InterPro" id="IPR017853">
    <property type="entry name" value="GH"/>
</dbReference>
<evidence type="ECO:0000256" key="1">
    <source>
        <dbReference type="ARBA" id="ARBA00007401"/>
    </source>
</evidence>
<dbReference type="Pfam" id="PF02836">
    <property type="entry name" value="Glyco_hydro_2_C"/>
    <property type="match status" value="1"/>
</dbReference>
<evidence type="ECO:0000256" key="2">
    <source>
        <dbReference type="ARBA" id="ARBA00022801"/>
    </source>
</evidence>
<feature type="domain" description="Glycoside hydrolase family 2 catalytic" evidence="5">
    <location>
        <begin position="291"/>
        <end position="449"/>
    </location>
</feature>
<dbReference type="SUPFAM" id="SSF49785">
    <property type="entry name" value="Galactose-binding domain-like"/>
    <property type="match status" value="1"/>
</dbReference>
<dbReference type="InterPro" id="IPR006102">
    <property type="entry name" value="Ig-like_GH2"/>
</dbReference>
<evidence type="ECO:0000259" key="5">
    <source>
        <dbReference type="Pfam" id="PF02836"/>
    </source>
</evidence>
<evidence type="ECO:0000313" key="8">
    <source>
        <dbReference type="Proteomes" id="UP000826651"/>
    </source>
</evidence>
<keyword evidence="3" id="KW-0326">Glycosidase</keyword>
<dbReference type="SUPFAM" id="SSF49303">
    <property type="entry name" value="beta-Galactosidase/glucuronidase domain"/>
    <property type="match status" value="1"/>
</dbReference>
<dbReference type="PANTHER" id="PTHR42732:SF1">
    <property type="entry name" value="BETA-MANNOSIDASE"/>
    <property type="match status" value="1"/>
</dbReference>
<reference evidence="7 8" key="1">
    <citation type="submission" date="2021-04" db="EMBL/GenBank/DDBJ databases">
        <title>Ruania sp. nov., isolated from sandy soil of mangrove forest.</title>
        <authorList>
            <person name="Ge X."/>
            <person name="Huang R."/>
            <person name="Liu W."/>
        </authorList>
    </citation>
    <scope>NUCLEOTIDE SEQUENCE [LARGE SCALE GENOMIC DNA]</scope>
    <source>
        <strain evidence="7 8">N2-46</strain>
    </source>
</reference>
<dbReference type="PANTHER" id="PTHR42732">
    <property type="entry name" value="BETA-GALACTOSIDASE"/>
    <property type="match status" value="1"/>
</dbReference>
<dbReference type="SUPFAM" id="SSF51445">
    <property type="entry name" value="(Trans)glycosidases"/>
    <property type="match status" value="1"/>
</dbReference>
<dbReference type="InterPro" id="IPR006104">
    <property type="entry name" value="Glyco_hydro_2_N"/>
</dbReference>
<protein>
    <submittedName>
        <fullName evidence="7">Beta galactosidase jelly roll domain-containing protein</fullName>
    </submittedName>
</protein>
<evidence type="ECO:0000259" key="4">
    <source>
        <dbReference type="Pfam" id="PF00703"/>
    </source>
</evidence>
<dbReference type="InterPro" id="IPR036156">
    <property type="entry name" value="Beta-gal/glucu_dom_sf"/>
</dbReference>